<name>A0A154LBS2_9PROT</name>
<dbReference type="RefSeq" id="WP_062948224.1">
    <property type="nucleotide sequence ID" value="NZ_LPVY01000002.1"/>
</dbReference>
<protein>
    <recommendedName>
        <fullName evidence="3">Serine/threonine protein phosphatase</fullName>
    </recommendedName>
</protein>
<dbReference type="EMBL" id="LPVY01000002">
    <property type="protein sequence ID" value="KZB69148.1"/>
    <property type="molecule type" value="Genomic_DNA"/>
</dbReference>
<evidence type="ECO:0000313" key="1">
    <source>
        <dbReference type="EMBL" id="KZB69148.1"/>
    </source>
</evidence>
<dbReference type="OrthoDB" id="9807890at2"/>
<accession>A0A154LBS2</accession>
<sequence length="268" mass="28899">MAMSAVLAPIKPADKIWTVGAINGDLAALQAIHGKLRGKIAAGDRLIYLGNYWGDGTAEAVSGAINEVLLFRRYFLAKDGVDIADIAFLRGASEEMLSKLQQIHFAPNPGEVFDWMLSRGIAGTLRAYGFDPSHTQALMRQGAHAISQWTGQFGEAFRRKPGHSSLLSDLKHAAYATDGSLIFVHAGLDGSRPLTGQTDTFWWGGSMFESITDRYYDCRRIVRGSAPGNAGLQEREFTLSIDGGAGRGGQLIAVAIGRDGTIIDRIES</sequence>
<comment type="caution">
    <text evidence="1">The sequence shown here is derived from an EMBL/GenBank/DDBJ whole genome shotgun (WGS) entry which is preliminary data.</text>
</comment>
<dbReference type="Proteomes" id="UP000076335">
    <property type="component" value="Unassembled WGS sequence"/>
</dbReference>
<dbReference type="Gene3D" id="3.60.21.10">
    <property type="match status" value="1"/>
</dbReference>
<proteinExistence type="predicted"/>
<dbReference type="AlphaFoldDB" id="A0A154LBS2"/>
<evidence type="ECO:0000313" key="2">
    <source>
        <dbReference type="Proteomes" id="UP000076335"/>
    </source>
</evidence>
<reference evidence="1 2" key="1">
    <citation type="submission" date="2015-12" db="EMBL/GenBank/DDBJ databases">
        <title>Genome sequence of Thalassospira lucentensis MCCC 1A02072.</title>
        <authorList>
            <person name="Lu L."/>
            <person name="Lai Q."/>
            <person name="Shao Z."/>
            <person name="Qian P."/>
        </authorList>
    </citation>
    <scope>NUCLEOTIDE SEQUENCE [LARGE SCALE GENOMIC DNA]</scope>
    <source>
        <strain evidence="1 2">MCCC 1A02072</strain>
    </source>
</reference>
<evidence type="ECO:0008006" key="3">
    <source>
        <dbReference type="Google" id="ProtNLM"/>
    </source>
</evidence>
<dbReference type="SUPFAM" id="SSF56300">
    <property type="entry name" value="Metallo-dependent phosphatases"/>
    <property type="match status" value="1"/>
</dbReference>
<dbReference type="InterPro" id="IPR029052">
    <property type="entry name" value="Metallo-depent_PP-like"/>
</dbReference>
<gene>
    <name evidence="1" type="ORF">AUP42_09685</name>
</gene>
<organism evidence="1 2">
    <name type="scientific">Thalassospira lucentensis</name>
    <dbReference type="NCBI Taxonomy" id="168935"/>
    <lineage>
        <taxon>Bacteria</taxon>
        <taxon>Pseudomonadati</taxon>
        <taxon>Pseudomonadota</taxon>
        <taxon>Alphaproteobacteria</taxon>
        <taxon>Rhodospirillales</taxon>
        <taxon>Thalassospiraceae</taxon>
        <taxon>Thalassospira</taxon>
    </lineage>
</organism>